<evidence type="ECO:0000313" key="3">
    <source>
        <dbReference type="Proteomes" id="UP000187203"/>
    </source>
</evidence>
<dbReference type="InterPro" id="IPR053772">
    <property type="entry name" value="At1g61320/At1g61330-like"/>
</dbReference>
<organism evidence="2 3">
    <name type="scientific">Corchorus olitorius</name>
    <dbReference type="NCBI Taxonomy" id="93759"/>
    <lineage>
        <taxon>Eukaryota</taxon>
        <taxon>Viridiplantae</taxon>
        <taxon>Streptophyta</taxon>
        <taxon>Embryophyta</taxon>
        <taxon>Tracheophyta</taxon>
        <taxon>Spermatophyta</taxon>
        <taxon>Magnoliopsida</taxon>
        <taxon>eudicotyledons</taxon>
        <taxon>Gunneridae</taxon>
        <taxon>Pentapetalae</taxon>
        <taxon>rosids</taxon>
        <taxon>malvids</taxon>
        <taxon>Malvales</taxon>
        <taxon>Malvaceae</taxon>
        <taxon>Grewioideae</taxon>
        <taxon>Apeibeae</taxon>
        <taxon>Corchorus</taxon>
    </lineage>
</organism>
<dbReference type="AlphaFoldDB" id="A0A1R3H3T0"/>
<dbReference type="Proteomes" id="UP000187203">
    <property type="component" value="Unassembled WGS sequence"/>
</dbReference>
<dbReference type="EMBL" id="AWUE01020864">
    <property type="protein sequence ID" value="OMO64991.1"/>
    <property type="molecule type" value="Genomic_DNA"/>
</dbReference>
<gene>
    <name evidence="2" type="ORF">COLO4_31648</name>
</gene>
<dbReference type="Pfam" id="PF23622">
    <property type="entry name" value="LRR_At1g61320_AtMIF1"/>
    <property type="match status" value="2"/>
</dbReference>
<dbReference type="SUPFAM" id="SSF52047">
    <property type="entry name" value="RNI-like"/>
    <property type="match status" value="1"/>
</dbReference>
<evidence type="ECO:0000259" key="1">
    <source>
        <dbReference type="Pfam" id="PF23622"/>
    </source>
</evidence>
<dbReference type="InterPro" id="IPR055357">
    <property type="entry name" value="LRR_At1g61320_AtMIF1"/>
</dbReference>
<dbReference type="OrthoDB" id="1152382at2759"/>
<feature type="domain" description="At1g61320/AtMIF1 LRR" evidence="1">
    <location>
        <begin position="277"/>
        <end position="404"/>
    </location>
</feature>
<proteinExistence type="predicted"/>
<comment type="caution">
    <text evidence="2">The sequence shown here is derived from an EMBL/GenBank/DDBJ whole genome shotgun (WGS) entry which is preliminary data.</text>
</comment>
<evidence type="ECO:0000313" key="2">
    <source>
        <dbReference type="EMBL" id="OMO64991.1"/>
    </source>
</evidence>
<dbReference type="InterPro" id="IPR032675">
    <property type="entry name" value="LRR_dom_sf"/>
</dbReference>
<dbReference type="PANTHER" id="PTHR34145">
    <property type="entry name" value="OS02G0105600 PROTEIN"/>
    <property type="match status" value="1"/>
</dbReference>
<feature type="domain" description="At1g61320/AtMIF1 LRR" evidence="1">
    <location>
        <begin position="43"/>
        <end position="195"/>
    </location>
</feature>
<dbReference type="Gene3D" id="3.80.10.10">
    <property type="entry name" value="Ribonuclease Inhibitor"/>
    <property type="match status" value="1"/>
</dbReference>
<reference evidence="3" key="1">
    <citation type="submission" date="2013-09" db="EMBL/GenBank/DDBJ databases">
        <title>Corchorus olitorius genome sequencing.</title>
        <authorList>
            <person name="Alam M."/>
            <person name="Haque M.S."/>
            <person name="Islam M.S."/>
            <person name="Emdad E.M."/>
            <person name="Islam M.M."/>
            <person name="Ahmed B."/>
            <person name="Halim A."/>
            <person name="Hossen Q.M.M."/>
            <person name="Hossain M.Z."/>
            <person name="Ahmed R."/>
            <person name="Khan M.M."/>
            <person name="Islam R."/>
            <person name="Rashid M.M."/>
            <person name="Khan S.A."/>
            <person name="Rahman M.S."/>
            <person name="Alam M."/>
            <person name="Yahiya A.S."/>
            <person name="Khan M.S."/>
            <person name="Azam M.S."/>
            <person name="Haque T."/>
            <person name="Lashkar M.Z.H."/>
            <person name="Akhand A.I."/>
            <person name="Morshed G."/>
            <person name="Roy S."/>
            <person name="Uddin K.S."/>
            <person name="Rabeya T."/>
            <person name="Hossain A.S."/>
            <person name="Chowdhury A."/>
            <person name="Snigdha A.R."/>
            <person name="Mortoza M.S."/>
            <person name="Matin S.A."/>
            <person name="Hoque S.M.E."/>
            <person name="Islam M.K."/>
            <person name="Roy D.K."/>
            <person name="Haider R."/>
            <person name="Moosa M.M."/>
            <person name="Elias S.M."/>
            <person name="Hasan A.M."/>
            <person name="Jahan S."/>
            <person name="Shafiuddin M."/>
            <person name="Mahmood N."/>
            <person name="Shommy N.S."/>
        </authorList>
    </citation>
    <scope>NUCLEOTIDE SEQUENCE [LARGE SCALE GENOMIC DNA]</scope>
    <source>
        <strain evidence="3">cv. O-4</strain>
    </source>
</reference>
<protein>
    <submittedName>
        <fullName evidence="2">FBD-associated F-box protein</fullName>
    </submittedName>
</protein>
<dbReference type="PANTHER" id="PTHR34145:SF28">
    <property type="entry name" value="F-BOX DOMAIN-CONTAINING PROTEIN"/>
    <property type="match status" value="1"/>
</dbReference>
<name>A0A1R3H3T0_9ROSI</name>
<sequence length="439" mass="50267">MDMVADKRLKDYKDYGIVDPMSMVYDKRLKDYGGIGDKNGTYRWIRLAIQMGAEEVNLTYLLNYNFNSPFSFEILSGLLPSKLKHLRLETISIAPPAAPKVISDDQPLVLHSLATLELDDVIVDQTALKTIFSTCVNLRNLVLRECIFDPNLTISGPSISNSNLKCLQILNPLHLEKLQVSLANLTYFEYSLKERQTVYRKLDPYWDSDIESDAEYNLAEMKMFYPKPKISFSNVPKLEEMRLDLGLQRYNQTVDDMFITADAPQLKRLTTRSTTSSMITTTTILDPKSEPQIPLSMAILCQLEQLELILDINYCNLLNMIPVLLACPLLQKFHLKHRNHVDKHGHTMPQTACSSKQYPFPNLKQVKIRTFYANCGNPFVFYLLGNAVALERIILDTTSCCPELCKLKHRFHEVPNQQIRAKVASPIAKLVYQNHSREK</sequence>
<keyword evidence="3" id="KW-1185">Reference proteome</keyword>
<accession>A0A1R3H3T0</accession>